<sequence length="88" mass="9846">MDERTELARAGILSHGVHSKQYQLELLTSPEVAQCARDAAYQLILYRDAVVAGHLRDDPECTQVRRAFREARQKLMAGHAVFTGPPLT</sequence>
<proteinExistence type="predicted"/>
<dbReference type="Proteomes" id="UP001229952">
    <property type="component" value="Chromosome"/>
</dbReference>
<evidence type="ECO:0000313" key="2">
    <source>
        <dbReference type="Proteomes" id="UP001229952"/>
    </source>
</evidence>
<accession>A0ABY9I959</accession>
<evidence type="ECO:0000313" key="1">
    <source>
        <dbReference type="EMBL" id="WLQ43300.1"/>
    </source>
</evidence>
<gene>
    <name evidence="1" type="ORF">P8A22_27330</name>
</gene>
<dbReference type="EMBL" id="CP120992">
    <property type="protein sequence ID" value="WLQ43300.1"/>
    <property type="molecule type" value="Genomic_DNA"/>
</dbReference>
<keyword evidence="2" id="KW-1185">Reference proteome</keyword>
<reference evidence="1 2" key="1">
    <citation type="submission" date="2023-03" db="EMBL/GenBank/DDBJ databases">
        <title>Isolation and description of six Streptomyces strains from soil environments, able to metabolize different microbial glucans.</title>
        <authorList>
            <person name="Widen T."/>
            <person name="Larsbrink J."/>
        </authorList>
    </citation>
    <scope>NUCLEOTIDE SEQUENCE [LARGE SCALE GENOMIC DNA]</scope>
    <source>
        <strain evidence="1 2">Mut2</strain>
    </source>
</reference>
<protein>
    <submittedName>
        <fullName evidence="1">Uncharacterized protein</fullName>
    </submittedName>
</protein>
<organism evidence="1 2">
    <name type="scientific">Streptomyces laculatispora</name>
    <dbReference type="NCBI Taxonomy" id="887464"/>
    <lineage>
        <taxon>Bacteria</taxon>
        <taxon>Bacillati</taxon>
        <taxon>Actinomycetota</taxon>
        <taxon>Actinomycetes</taxon>
        <taxon>Kitasatosporales</taxon>
        <taxon>Streptomycetaceae</taxon>
        <taxon>Streptomyces</taxon>
    </lineage>
</organism>
<name>A0ABY9I959_9ACTN</name>
<dbReference type="RefSeq" id="WP_306090852.1">
    <property type="nucleotide sequence ID" value="NZ_CP120992.1"/>
</dbReference>